<keyword evidence="3" id="KW-1185">Reference proteome</keyword>
<feature type="transmembrane region" description="Helical" evidence="1">
    <location>
        <begin position="56"/>
        <end position="76"/>
    </location>
</feature>
<gene>
    <name evidence="2" type="ORF">BaRGS_00034723</name>
</gene>
<proteinExistence type="predicted"/>
<name>A0ABD0JGP6_9CAEN</name>
<dbReference type="Proteomes" id="UP001519460">
    <property type="component" value="Unassembled WGS sequence"/>
</dbReference>
<organism evidence="2 3">
    <name type="scientific">Batillaria attramentaria</name>
    <dbReference type="NCBI Taxonomy" id="370345"/>
    <lineage>
        <taxon>Eukaryota</taxon>
        <taxon>Metazoa</taxon>
        <taxon>Spiralia</taxon>
        <taxon>Lophotrochozoa</taxon>
        <taxon>Mollusca</taxon>
        <taxon>Gastropoda</taxon>
        <taxon>Caenogastropoda</taxon>
        <taxon>Sorbeoconcha</taxon>
        <taxon>Cerithioidea</taxon>
        <taxon>Batillariidae</taxon>
        <taxon>Batillaria</taxon>
    </lineage>
</organism>
<evidence type="ECO:0000256" key="1">
    <source>
        <dbReference type="SAM" id="Phobius"/>
    </source>
</evidence>
<comment type="caution">
    <text evidence="2">The sequence shown here is derived from an EMBL/GenBank/DDBJ whole genome shotgun (WGS) entry which is preliminary data.</text>
</comment>
<dbReference type="EMBL" id="JACVVK020000450">
    <property type="protein sequence ID" value="KAK7474013.1"/>
    <property type="molecule type" value="Genomic_DNA"/>
</dbReference>
<dbReference type="AlphaFoldDB" id="A0ABD0JGP6"/>
<evidence type="ECO:0000313" key="2">
    <source>
        <dbReference type="EMBL" id="KAK7474013.1"/>
    </source>
</evidence>
<evidence type="ECO:0008006" key="4">
    <source>
        <dbReference type="Google" id="ProtNLM"/>
    </source>
</evidence>
<keyword evidence="1" id="KW-0812">Transmembrane</keyword>
<keyword evidence="1" id="KW-1133">Transmembrane helix</keyword>
<sequence>MRLRSCRLFPALSSTLWLGPVYTPSCFSWSSLHGLLIVSHHAGTCWHCTVFSLPCAVYYSFVVLVVFVARVAAEVYTSCAGQCFK</sequence>
<evidence type="ECO:0000313" key="3">
    <source>
        <dbReference type="Proteomes" id="UP001519460"/>
    </source>
</evidence>
<reference evidence="2 3" key="1">
    <citation type="journal article" date="2023" name="Sci. Data">
        <title>Genome assembly of the Korean intertidal mud-creeper Batillaria attramentaria.</title>
        <authorList>
            <person name="Patra A.K."/>
            <person name="Ho P.T."/>
            <person name="Jun S."/>
            <person name="Lee S.J."/>
            <person name="Kim Y."/>
            <person name="Won Y.J."/>
        </authorList>
    </citation>
    <scope>NUCLEOTIDE SEQUENCE [LARGE SCALE GENOMIC DNA]</scope>
    <source>
        <strain evidence="2">Wonlab-2016</strain>
    </source>
</reference>
<keyword evidence="1" id="KW-0472">Membrane</keyword>
<protein>
    <recommendedName>
        <fullName evidence="4">Secreted protein</fullName>
    </recommendedName>
</protein>
<accession>A0ABD0JGP6</accession>